<dbReference type="GO" id="GO:0005509">
    <property type="term" value="F:calcium ion binding"/>
    <property type="evidence" value="ECO:0007669"/>
    <property type="project" value="InterPro"/>
</dbReference>
<evidence type="ECO:0000313" key="7">
    <source>
        <dbReference type="EMBL" id="JAG03085.1"/>
    </source>
</evidence>
<protein>
    <submittedName>
        <fullName evidence="7">Fibulin-2</fullName>
    </submittedName>
</protein>
<dbReference type="Gene3D" id="2.10.25.10">
    <property type="entry name" value="Laminin"/>
    <property type="match status" value="1"/>
</dbReference>
<keyword evidence="3" id="KW-0677">Repeat</keyword>
<evidence type="ECO:0000256" key="5">
    <source>
        <dbReference type="PROSITE-ProRule" id="PRU00076"/>
    </source>
</evidence>
<dbReference type="PROSITE" id="PS50026">
    <property type="entry name" value="EGF_3"/>
    <property type="match status" value="1"/>
</dbReference>
<accession>A0A0A9WDZ5</accession>
<dbReference type="PROSITE" id="PS01187">
    <property type="entry name" value="EGF_CA"/>
    <property type="match status" value="1"/>
</dbReference>
<gene>
    <name evidence="7" type="primary">FBLN2</name>
    <name evidence="7" type="ORF">CM83_104160</name>
</gene>
<dbReference type="FunFam" id="2.10.25.10:FF:000038">
    <property type="entry name" value="Fibrillin 2"/>
    <property type="match status" value="1"/>
</dbReference>
<organism evidence="7">
    <name type="scientific">Lygus hesperus</name>
    <name type="common">Western plant bug</name>
    <dbReference type="NCBI Taxonomy" id="30085"/>
    <lineage>
        <taxon>Eukaryota</taxon>
        <taxon>Metazoa</taxon>
        <taxon>Ecdysozoa</taxon>
        <taxon>Arthropoda</taxon>
        <taxon>Hexapoda</taxon>
        <taxon>Insecta</taxon>
        <taxon>Pterygota</taxon>
        <taxon>Neoptera</taxon>
        <taxon>Paraneoptera</taxon>
        <taxon>Hemiptera</taxon>
        <taxon>Heteroptera</taxon>
        <taxon>Panheteroptera</taxon>
        <taxon>Cimicomorpha</taxon>
        <taxon>Miridae</taxon>
        <taxon>Mirini</taxon>
        <taxon>Lygus</taxon>
    </lineage>
</organism>
<dbReference type="Pfam" id="PF07645">
    <property type="entry name" value="EGF_CA"/>
    <property type="match status" value="1"/>
</dbReference>
<dbReference type="CDD" id="cd00054">
    <property type="entry name" value="EGF_CA"/>
    <property type="match status" value="1"/>
</dbReference>
<evidence type="ECO:0000256" key="3">
    <source>
        <dbReference type="ARBA" id="ARBA00022737"/>
    </source>
</evidence>
<evidence type="ECO:0000256" key="4">
    <source>
        <dbReference type="ARBA" id="ARBA00023157"/>
    </source>
</evidence>
<name>A0A0A9WDZ5_LYGHE</name>
<dbReference type="InterPro" id="IPR048407">
    <property type="entry name" value="Dumpy_DPY"/>
</dbReference>
<dbReference type="InterPro" id="IPR001881">
    <property type="entry name" value="EGF-like_Ca-bd_dom"/>
</dbReference>
<dbReference type="InterPro" id="IPR000742">
    <property type="entry name" value="EGF"/>
</dbReference>
<evidence type="ECO:0000259" key="6">
    <source>
        <dbReference type="PROSITE" id="PS50026"/>
    </source>
</evidence>
<reference evidence="7" key="1">
    <citation type="journal article" date="2014" name="PLoS ONE">
        <title>Transcriptome-Based Identification of ABC Transporters in the Western Tarnished Plant Bug Lygus hesperus.</title>
        <authorList>
            <person name="Hull J.J."/>
            <person name="Chaney K."/>
            <person name="Geib S.M."/>
            <person name="Fabrick J.A."/>
            <person name="Brent C.S."/>
            <person name="Walsh D."/>
            <person name="Lavine L.C."/>
        </authorList>
    </citation>
    <scope>NUCLEOTIDE SEQUENCE</scope>
</reference>
<dbReference type="AlphaFoldDB" id="A0A0A9WDZ5"/>
<dbReference type="PROSITE" id="PS00010">
    <property type="entry name" value="ASX_HYDROXYL"/>
    <property type="match status" value="1"/>
</dbReference>
<dbReference type="PANTHER" id="PTHR22963">
    <property type="entry name" value="ENDOGLIN-RELATED"/>
    <property type="match status" value="1"/>
</dbReference>
<reference evidence="7" key="2">
    <citation type="submission" date="2014-07" db="EMBL/GenBank/DDBJ databases">
        <authorList>
            <person name="Hull J."/>
        </authorList>
    </citation>
    <scope>NUCLEOTIDE SEQUENCE</scope>
</reference>
<evidence type="ECO:0000256" key="2">
    <source>
        <dbReference type="ARBA" id="ARBA00022729"/>
    </source>
</evidence>
<keyword evidence="1 5" id="KW-0245">EGF-like domain</keyword>
<dbReference type="InterPro" id="IPR018097">
    <property type="entry name" value="EGF_Ca-bd_CS"/>
</dbReference>
<evidence type="ECO:0000256" key="1">
    <source>
        <dbReference type="ARBA" id="ARBA00022536"/>
    </source>
</evidence>
<dbReference type="EMBL" id="GBHO01040519">
    <property type="protein sequence ID" value="JAG03085.1"/>
    <property type="molecule type" value="Transcribed_RNA"/>
</dbReference>
<keyword evidence="2" id="KW-0732">Signal</keyword>
<dbReference type="PANTHER" id="PTHR22963:SF39">
    <property type="entry name" value="DUMPY"/>
    <property type="match status" value="1"/>
</dbReference>
<dbReference type="SUPFAM" id="SSF57196">
    <property type="entry name" value="EGF/Laminin"/>
    <property type="match status" value="1"/>
</dbReference>
<keyword evidence="4" id="KW-1015">Disulfide bond</keyword>
<sequence>ECAKGERCGNGACLKMCFSGSNCLPGQVCADGMCKPGCKLDSDCGTSQACVRNKCRCKNGFIPGRLGCEDVNECLSSPCHPSASCINTIGSYKCVCDNTKVGDPYGSPGCSPPHVCSSDKHCDENLSCIQGLCRDPCSGPESPCSKSAFCSVTDHILECNCPAGHLGDPYDPVLGCFKVECIN</sequence>
<feature type="non-terminal residue" evidence="7">
    <location>
        <position position="183"/>
    </location>
</feature>
<comment type="caution">
    <text evidence="5">Lacks conserved residue(s) required for the propagation of feature annotation.</text>
</comment>
<proteinExistence type="predicted"/>
<dbReference type="InterPro" id="IPR000152">
    <property type="entry name" value="EGF-type_Asp/Asn_hydroxyl_site"/>
</dbReference>
<dbReference type="InterPro" id="IPR049883">
    <property type="entry name" value="NOTCH1_EGF-like"/>
</dbReference>
<dbReference type="SMART" id="SM00181">
    <property type="entry name" value="EGF"/>
    <property type="match status" value="3"/>
</dbReference>
<feature type="domain" description="EGF-like" evidence="6">
    <location>
        <begin position="70"/>
        <end position="111"/>
    </location>
</feature>
<feature type="non-terminal residue" evidence="7">
    <location>
        <position position="1"/>
    </location>
</feature>
<dbReference type="Pfam" id="PF21164">
    <property type="entry name" value="Dumpy_DPY"/>
    <property type="match status" value="1"/>
</dbReference>
<dbReference type="SMART" id="SM00179">
    <property type="entry name" value="EGF_CA"/>
    <property type="match status" value="1"/>
</dbReference>